<dbReference type="PANTHER" id="PTHR21600">
    <property type="entry name" value="MITOCHONDRIAL RNA PSEUDOURIDINE SYNTHASE"/>
    <property type="match status" value="1"/>
</dbReference>
<name>A0A090ZLK3_PAEMA</name>
<dbReference type="GO" id="GO:0009982">
    <property type="term" value="F:pseudouridine synthase activity"/>
    <property type="evidence" value="ECO:0007669"/>
    <property type="project" value="InterPro"/>
</dbReference>
<keyword evidence="4" id="KW-0413">Isomerase</keyword>
<dbReference type="InterPro" id="IPR050188">
    <property type="entry name" value="RluA_PseudoU_synthase"/>
</dbReference>
<dbReference type="Gene3D" id="3.30.2350.10">
    <property type="entry name" value="Pseudouridine synthase"/>
    <property type="match status" value="1"/>
</dbReference>
<dbReference type="NCBIfam" id="TIGR00005">
    <property type="entry name" value="rluA_subfam"/>
    <property type="match status" value="1"/>
</dbReference>
<comment type="function">
    <text evidence="4">Responsible for synthesis of pseudouridine from uracil.</text>
</comment>
<dbReference type="InterPro" id="IPR006145">
    <property type="entry name" value="PsdUridine_synth_RsuA/RluA"/>
</dbReference>
<comment type="similarity">
    <text evidence="2 4">Belongs to the pseudouridine synthase RluA family.</text>
</comment>
<evidence type="ECO:0000256" key="3">
    <source>
        <dbReference type="PIRSR" id="PIRSR606225-1"/>
    </source>
</evidence>
<dbReference type="EMBL" id="JMQA01000013">
    <property type="protein sequence ID" value="KFN11110.1"/>
    <property type="molecule type" value="Genomic_DNA"/>
</dbReference>
<accession>A0A090ZLK3</accession>
<comment type="caution">
    <text evidence="6">The sequence shown here is derived from an EMBL/GenBank/DDBJ whole genome shotgun (WGS) entry which is preliminary data.</text>
</comment>
<evidence type="ECO:0000256" key="2">
    <source>
        <dbReference type="ARBA" id="ARBA00010876"/>
    </source>
</evidence>
<dbReference type="PATRIC" id="fig|44252.3.peg.936"/>
<sequence>MNARISAVRRGEWLELMPGKLVPAEGQDRLTAALAWLEGSYGAPPKLLRRLQAEGGVKLAGDRLRLRVFPPRESGFAPLEAEAEQLAVLYEDDFSLVVHKPAGVKVHPDGSGTGAAAKPGAPRATLANMVAALYAGRGEAVAAAHIHRLDDFTSGPVLFAKNEYAQLKLDEAMSRKVIGRTYIAFVHGIVSPELQVIDQPIGRDRHHNQRRRVSPTGKPALTRVELVEVYPAHGASLVRLTLETGRTHQIRVHLSAAGHPLIGDALYGGSTARLPNQALHGERLAFPDPLTGETVEVEDPWPDGLQKLRAKLR</sequence>
<protein>
    <recommendedName>
        <fullName evidence="4">Pseudouridine synthase</fullName>
        <ecNumber evidence="4">5.4.99.-</ecNumber>
    </recommendedName>
</protein>
<evidence type="ECO:0000313" key="6">
    <source>
        <dbReference type="EMBL" id="KFN11110.1"/>
    </source>
</evidence>
<dbReference type="Pfam" id="PF00849">
    <property type="entry name" value="PseudoU_synth_2"/>
    <property type="match status" value="1"/>
</dbReference>
<evidence type="ECO:0000256" key="4">
    <source>
        <dbReference type="RuleBase" id="RU362028"/>
    </source>
</evidence>
<keyword evidence="7" id="KW-1185">Reference proteome</keyword>
<dbReference type="AlphaFoldDB" id="A0A090ZLK3"/>
<dbReference type="CDD" id="cd02869">
    <property type="entry name" value="PseudoU_synth_RluA_like"/>
    <property type="match status" value="1"/>
</dbReference>
<evidence type="ECO:0000313" key="7">
    <source>
        <dbReference type="Proteomes" id="UP000029278"/>
    </source>
</evidence>
<organism evidence="6 7">
    <name type="scientific">Paenibacillus macerans</name>
    <name type="common">Bacillus macerans</name>
    <dbReference type="NCBI Taxonomy" id="44252"/>
    <lineage>
        <taxon>Bacteria</taxon>
        <taxon>Bacillati</taxon>
        <taxon>Bacillota</taxon>
        <taxon>Bacilli</taxon>
        <taxon>Bacillales</taxon>
        <taxon>Paenibacillaceae</taxon>
        <taxon>Paenibacillus</taxon>
    </lineage>
</organism>
<dbReference type="GO" id="GO:0003723">
    <property type="term" value="F:RNA binding"/>
    <property type="evidence" value="ECO:0007669"/>
    <property type="project" value="InterPro"/>
</dbReference>
<reference evidence="6 7" key="1">
    <citation type="submission" date="2014-04" db="EMBL/GenBank/DDBJ databases">
        <authorList>
            <person name="Bishop-Lilly K.A."/>
            <person name="Broomall S.M."/>
            <person name="Chain P.S."/>
            <person name="Chertkov O."/>
            <person name="Coyne S.R."/>
            <person name="Daligault H.E."/>
            <person name="Davenport K.W."/>
            <person name="Erkkila T."/>
            <person name="Frey K.G."/>
            <person name="Gibbons H.S."/>
            <person name="Gu W."/>
            <person name="Jaissle J."/>
            <person name="Johnson S.L."/>
            <person name="Koroleva G.I."/>
            <person name="Ladner J.T."/>
            <person name="Lo C.-C."/>
            <person name="Minogue T.D."/>
            <person name="Munk C."/>
            <person name="Palacios G.F."/>
            <person name="Redden C.L."/>
            <person name="Rosenzweig C.N."/>
            <person name="Scholz M.B."/>
            <person name="Teshima H."/>
            <person name="Xu Y."/>
        </authorList>
    </citation>
    <scope>NUCLEOTIDE SEQUENCE [LARGE SCALE GENOMIC DNA]</scope>
    <source>
        <strain evidence="6 7">8244</strain>
    </source>
</reference>
<gene>
    <name evidence="6" type="ORF">DJ90_5787</name>
</gene>
<feature type="active site" evidence="3">
    <location>
        <position position="150"/>
    </location>
</feature>
<dbReference type="InterPro" id="IPR020103">
    <property type="entry name" value="PsdUridine_synth_cat_dom_sf"/>
</dbReference>
<dbReference type="PANTHER" id="PTHR21600:SF87">
    <property type="entry name" value="RNA PSEUDOURIDYLATE SYNTHASE DOMAIN-CONTAINING PROTEIN 1"/>
    <property type="match status" value="1"/>
</dbReference>
<proteinExistence type="inferred from homology"/>
<feature type="domain" description="Pseudouridine synthase RsuA/RluA-like" evidence="5">
    <location>
        <begin position="96"/>
        <end position="256"/>
    </location>
</feature>
<dbReference type="HOGENOM" id="CLU_016902_8_0_9"/>
<dbReference type="GO" id="GO:0000455">
    <property type="term" value="P:enzyme-directed rRNA pseudouridine synthesis"/>
    <property type="evidence" value="ECO:0007669"/>
    <property type="project" value="TreeGrafter"/>
</dbReference>
<dbReference type="GO" id="GO:0140098">
    <property type="term" value="F:catalytic activity, acting on RNA"/>
    <property type="evidence" value="ECO:0007669"/>
    <property type="project" value="UniProtKB-ARBA"/>
</dbReference>
<dbReference type="Proteomes" id="UP000029278">
    <property type="component" value="Unassembled WGS sequence"/>
</dbReference>
<dbReference type="EC" id="5.4.99.-" evidence="4"/>
<dbReference type="STRING" id="44252.DJ90_5787"/>
<dbReference type="OrthoDB" id="9773999at2"/>
<dbReference type="SUPFAM" id="SSF55120">
    <property type="entry name" value="Pseudouridine synthase"/>
    <property type="match status" value="1"/>
</dbReference>
<evidence type="ECO:0000256" key="1">
    <source>
        <dbReference type="ARBA" id="ARBA00000073"/>
    </source>
</evidence>
<dbReference type="InterPro" id="IPR006225">
    <property type="entry name" value="PsdUridine_synth_RluC/D"/>
</dbReference>
<evidence type="ECO:0000259" key="5">
    <source>
        <dbReference type="Pfam" id="PF00849"/>
    </source>
</evidence>
<comment type="catalytic activity">
    <reaction evidence="1 4">
        <text>a uridine in RNA = a pseudouridine in RNA</text>
        <dbReference type="Rhea" id="RHEA:48348"/>
        <dbReference type="Rhea" id="RHEA-COMP:12068"/>
        <dbReference type="Rhea" id="RHEA-COMP:12069"/>
        <dbReference type="ChEBI" id="CHEBI:65314"/>
        <dbReference type="ChEBI" id="CHEBI:65315"/>
    </reaction>
</comment>